<dbReference type="InterPro" id="IPR008984">
    <property type="entry name" value="SMAD_FHA_dom_sf"/>
</dbReference>
<evidence type="ECO:0000256" key="1">
    <source>
        <dbReference type="ARBA" id="ARBA00022741"/>
    </source>
</evidence>
<feature type="domain" description="Kinesin motor" evidence="7">
    <location>
        <begin position="306"/>
        <end position="645"/>
    </location>
</feature>
<dbReference type="PRINTS" id="PR00380">
    <property type="entry name" value="KINESINHEAVY"/>
</dbReference>
<feature type="compositionally biased region" description="Low complexity" evidence="6">
    <location>
        <begin position="127"/>
        <end position="137"/>
    </location>
</feature>
<feature type="compositionally biased region" description="Polar residues" evidence="6">
    <location>
        <begin position="253"/>
        <end position="266"/>
    </location>
</feature>
<evidence type="ECO:0000313" key="9">
    <source>
        <dbReference type="Proteomes" id="UP001165060"/>
    </source>
</evidence>
<name>A0ABQ6MR88_9STRA</name>
<feature type="compositionally biased region" description="Pro residues" evidence="6">
    <location>
        <begin position="220"/>
        <end position="238"/>
    </location>
</feature>
<feature type="region of interest" description="Disordered" evidence="6">
    <location>
        <begin position="65"/>
        <end position="93"/>
    </location>
</feature>
<dbReference type="InterPro" id="IPR000253">
    <property type="entry name" value="FHA_dom"/>
</dbReference>
<dbReference type="Gene3D" id="3.40.850.10">
    <property type="entry name" value="Kinesin motor domain"/>
    <property type="match status" value="1"/>
</dbReference>
<evidence type="ECO:0000256" key="2">
    <source>
        <dbReference type="ARBA" id="ARBA00022840"/>
    </source>
</evidence>
<evidence type="ECO:0000256" key="6">
    <source>
        <dbReference type="SAM" id="MobiDB-lite"/>
    </source>
</evidence>
<keyword evidence="9" id="KW-1185">Reference proteome</keyword>
<evidence type="ECO:0000256" key="4">
    <source>
        <dbReference type="ARBA" id="ARBA00023175"/>
    </source>
</evidence>
<dbReference type="PROSITE" id="PS50067">
    <property type="entry name" value="KINESIN_MOTOR_2"/>
    <property type="match status" value="1"/>
</dbReference>
<comment type="similarity">
    <text evidence="5">Belongs to the TRAFAC class myosin-kinesin ATPase superfamily. Kinesin family.</text>
</comment>
<keyword evidence="1 5" id="KW-0547">Nucleotide-binding</keyword>
<evidence type="ECO:0000259" key="7">
    <source>
        <dbReference type="PROSITE" id="PS50067"/>
    </source>
</evidence>
<evidence type="ECO:0000256" key="5">
    <source>
        <dbReference type="PROSITE-ProRule" id="PRU00283"/>
    </source>
</evidence>
<dbReference type="SUPFAM" id="SSF49879">
    <property type="entry name" value="SMAD/FHA domain"/>
    <property type="match status" value="1"/>
</dbReference>
<feature type="non-terminal residue" evidence="8">
    <location>
        <position position="1"/>
    </location>
</feature>
<keyword evidence="4 5" id="KW-0505">Motor protein</keyword>
<dbReference type="EMBL" id="BRYB01004452">
    <property type="protein sequence ID" value="GMI31248.1"/>
    <property type="molecule type" value="Genomic_DNA"/>
</dbReference>
<dbReference type="InterPro" id="IPR036961">
    <property type="entry name" value="Kinesin_motor_dom_sf"/>
</dbReference>
<feature type="binding site" evidence="5">
    <location>
        <begin position="395"/>
        <end position="402"/>
    </location>
    <ligand>
        <name>ATP</name>
        <dbReference type="ChEBI" id="CHEBI:30616"/>
    </ligand>
</feature>
<feature type="compositionally biased region" description="Basic and acidic residues" evidence="6">
    <location>
        <begin position="19"/>
        <end position="34"/>
    </location>
</feature>
<dbReference type="PROSITE" id="PS00411">
    <property type="entry name" value="KINESIN_MOTOR_1"/>
    <property type="match status" value="1"/>
</dbReference>
<dbReference type="InterPro" id="IPR019821">
    <property type="entry name" value="Kinesin_motor_CS"/>
</dbReference>
<sequence>VVSKLEDERATFAKEMDAFRSDQSTLRRERDEVGAKVQAATDRAKAAERERDEAASALAALKEEHRALTSQQQRLQADLKSSEAKKQELAGTTSTLTSTVVSVNSKLEKLMSLPAVDYSLLQSVLASSSAGPGYSSPRLKKFSSNSSPGPISRARTFTSDHDLRTERRRRSHVSSPSIHALPSSRFYGGDGEMALGGGISLLTGDPSPPAAAAAADDDAPAPPAADAPAPPAPPPADIPEPSHEPKKAAASAGTPSRVLTRSSSRSIIRPAKSTMSGAPRSKRPEDSESEALWSLVCEPQPVVGNTVAVAVRVRPFNTREKDMGCDYCVSMSGKSIALEEPTSKEKTTFTFDYIFNTTDPALPDFADQPEVFKSLGIDILRNAWEGYNACLFAYGQTGSGKSWSITGSKENPGIIPLFCDKLFYFIDHHMPEHTTIGVECSFLEIYNERVQDLLNPDGCNLKVREHPITGVFVEGLSFCAAECYEDVEELMDEGTAARTIGATNMNASSSRSHSIFEIVITQTQTDPGSGSETEKQSRVVLIDLAGSERASSTGATGARLKEGAQINKSLSSLGACIRGLADSLSKSGKPDLKKIPFRNSVLTMLLKNSLVGNSKTTMLAAVSPADVNYTESLSTLRYAQSAKKIATQAVVNEDPTAKIIRELREEVERLKAESTDGTGASNLKAQGAIMEVEALMLEKSMSKEAKMQQSQRLRSRRSTILAMTGRSANSNVVEDYKKFPHLSNLNQDPMLSGTLKLIVAANSDMKIGRRDAEQSQDVQLEGLGMKKAHCVVSNKVSGLTVRCADEGGDVYVNGKKLRGHAEEKLKNGDVLVLGVCTHVYQVCIPKIAKPLEGLQEEGEEEEGGEAEKVATNAVTDVNDTTITYNEAVRQVMLGRPENTHQKKVRLAHLVISTWRRPVYRRLFEERLVDALRMAAEANEIARQMKAGVTFSLHLGCAVHLDDAASLSLREVIKYEHLHVLIRASSAPLANARGPDSSADSDETDEQDENRVAHTMCECGRVPFAEFLETLRNSFYSVKPLCALNDEEEDGEGAGAEGVIHPGVFLDLLTAKKVTASEIEISMAELFEHLKNVQSHSLEIDKDLLTEHCKEVLAEDDVGDDTMVGI</sequence>
<dbReference type="Pfam" id="PF00225">
    <property type="entry name" value="Kinesin"/>
    <property type="match status" value="1"/>
</dbReference>
<keyword evidence="2 5" id="KW-0067">ATP-binding</keyword>
<dbReference type="Gene3D" id="2.60.200.20">
    <property type="match status" value="1"/>
</dbReference>
<reference evidence="8 9" key="1">
    <citation type="journal article" date="2023" name="Commun. Biol.">
        <title>Genome analysis of Parmales, the sister group of diatoms, reveals the evolutionary specialization of diatoms from phago-mixotrophs to photoautotrophs.</title>
        <authorList>
            <person name="Ban H."/>
            <person name="Sato S."/>
            <person name="Yoshikawa S."/>
            <person name="Yamada K."/>
            <person name="Nakamura Y."/>
            <person name="Ichinomiya M."/>
            <person name="Sato N."/>
            <person name="Blanc-Mathieu R."/>
            <person name="Endo H."/>
            <person name="Kuwata A."/>
            <person name="Ogata H."/>
        </authorList>
    </citation>
    <scope>NUCLEOTIDE SEQUENCE [LARGE SCALE GENOMIC DNA]</scope>
</reference>
<dbReference type="SMART" id="SM00129">
    <property type="entry name" value="KISc"/>
    <property type="match status" value="1"/>
</dbReference>
<dbReference type="InterPro" id="IPR001752">
    <property type="entry name" value="Kinesin_motor_dom"/>
</dbReference>
<dbReference type="Proteomes" id="UP001165060">
    <property type="component" value="Unassembled WGS sequence"/>
</dbReference>
<dbReference type="PANTHER" id="PTHR47117">
    <property type="entry name" value="STAR-RELATED LIPID TRANSFER PROTEIN 9"/>
    <property type="match status" value="1"/>
</dbReference>
<feature type="region of interest" description="Disordered" evidence="6">
    <location>
        <begin position="988"/>
        <end position="1008"/>
    </location>
</feature>
<feature type="compositionally biased region" description="Acidic residues" evidence="6">
    <location>
        <begin position="998"/>
        <end position="1007"/>
    </location>
</feature>
<gene>
    <name evidence="8" type="ORF">TeGR_g4056</name>
</gene>
<feature type="compositionally biased region" description="Gly residues" evidence="6">
    <location>
        <begin position="188"/>
        <end position="199"/>
    </location>
</feature>
<feature type="region of interest" description="Disordered" evidence="6">
    <location>
        <begin position="19"/>
        <end position="51"/>
    </location>
</feature>
<proteinExistence type="inferred from homology"/>
<feature type="region of interest" description="Disordered" evidence="6">
    <location>
        <begin position="127"/>
        <end position="287"/>
    </location>
</feature>
<accession>A0ABQ6MR88</accession>
<dbReference type="InterPro" id="IPR027417">
    <property type="entry name" value="P-loop_NTPase"/>
</dbReference>
<comment type="caution">
    <text evidence="8">The sequence shown here is derived from an EMBL/GenBank/DDBJ whole genome shotgun (WGS) entry which is preliminary data.</text>
</comment>
<feature type="compositionally biased region" description="Basic and acidic residues" evidence="6">
    <location>
        <begin position="42"/>
        <end position="51"/>
    </location>
</feature>
<dbReference type="SUPFAM" id="SSF52540">
    <property type="entry name" value="P-loop containing nucleoside triphosphate hydrolases"/>
    <property type="match status" value="1"/>
</dbReference>
<protein>
    <recommendedName>
        <fullName evidence="7">Kinesin motor domain-containing protein</fullName>
    </recommendedName>
</protein>
<organism evidence="8 9">
    <name type="scientific">Tetraparma gracilis</name>
    <dbReference type="NCBI Taxonomy" id="2962635"/>
    <lineage>
        <taxon>Eukaryota</taxon>
        <taxon>Sar</taxon>
        <taxon>Stramenopiles</taxon>
        <taxon>Ochrophyta</taxon>
        <taxon>Bolidophyceae</taxon>
        <taxon>Parmales</taxon>
        <taxon>Triparmaceae</taxon>
        <taxon>Tetraparma</taxon>
    </lineage>
</organism>
<keyword evidence="3" id="KW-0175">Coiled coil</keyword>
<dbReference type="Pfam" id="PF00498">
    <property type="entry name" value="FHA"/>
    <property type="match status" value="1"/>
</dbReference>
<evidence type="ECO:0000313" key="8">
    <source>
        <dbReference type="EMBL" id="GMI31248.1"/>
    </source>
</evidence>
<evidence type="ECO:0000256" key="3">
    <source>
        <dbReference type="ARBA" id="ARBA00023054"/>
    </source>
</evidence>